<evidence type="ECO:0000313" key="5">
    <source>
        <dbReference type="EMBL" id="MDK4300028.1"/>
    </source>
</evidence>
<evidence type="ECO:0000313" key="7">
    <source>
        <dbReference type="Proteomes" id="UP001226160"/>
    </source>
</evidence>
<evidence type="ECO:0000259" key="4">
    <source>
        <dbReference type="PROSITE" id="PS50949"/>
    </source>
</evidence>
<protein>
    <submittedName>
        <fullName evidence="6">GntR family transcriptional regulator</fullName>
    </submittedName>
</protein>
<proteinExistence type="predicted"/>
<feature type="domain" description="HTH gntR-type" evidence="4">
    <location>
        <begin position="4"/>
        <end position="73"/>
    </location>
</feature>
<dbReference type="Proteomes" id="UP001226160">
    <property type="component" value="Unassembled WGS sequence"/>
</dbReference>
<evidence type="ECO:0000313" key="8">
    <source>
        <dbReference type="Proteomes" id="UP001243856"/>
    </source>
</evidence>
<dbReference type="Proteomes" id="UP001243856">
    <property type="component" value="Unassembled WGS sequence"/>
</dbReference>
<sequence>MTSTPRYIAIADALRADIDAQVFPQGSYLPSEAKLTERFRVAPGTIRRALNVLVDEGTLSSRRGAKKTVIRNPKQAAQFNEFHSFAQWAYGQGKTPGGLVIKQEWVTASPEDLRLMDIAPDTHVLSVVRKRTIDGKAALLEHTHYPERVGLLVENLAPDLPSVTNALLTEYSIEFVAADHVFSVGTANDEESRILEISPGSPLLLHKRVSRDRFGLVLEHSEDKYLQGSVALAVTNTQANNPLSWTEEERLHS</sequence>
<dbReference type="SUPFAM" id="SSF64288">
    <property type="entry name" value="Chorismate lyase-like"/>
    <property type="match status" value="1"/>
</dbReference>
<dbReference type="InterPro" id="IPR036388">
    <property type="entry name" value="WH-like_DNA-bd_sf"/>
</dbReference>
<keyword evidence="1" id="KW-0805">Transcription regulation</keyword>
<dbReference type="PANTHER" id="PTHR44846:SF1">
    <property type="entry name" value="MANNOSYL-D-GLYCERATE TRANSPORT_METABOLISM SYSTEM REPRESSOR MNGR-RELATED"/>
    <property type="match status" value="1"/>
</dbReference>
<dbReference type="RefSeq" id="WP_018121394.1">
    <property type="nucleotide sequence ID" value="NZ_CABIYR010000008.1"/>
</dbReference>
<dbReference type="InterPro" id="IPR011663">
    <property type="entry name" value="UTRA"/>
</dbReference>
<evidence type="ECO:0000256" key="1">
    <source>
        <dbReference type="ARBA" id="ARBA00023015"/>
    </source>
</evidence>
<dbReference type="SMART" id="SM00866">
    <property type="entry name" value="UTRA"/>
    <property type="match status" value="1"/>
</dbReference>
<dbReference type="PROSITE" id="PS50949">
    <property type="entry name" value="HTH_GNTR"/>
    <property type="match status" value="1"/>
</dbReference>
<dbReference type="AlphaFoldDB" id="A0AAP4BZ03"/>
<reference evidence="6 8" key="1">
    <citation type="submission" date="2023-05" db="EMBL/GenBank/DDBJ databases">
        <title>Metabolic capabilities are highly conserved among human nasal-associated Corynebacterium species in pangenomic analyses.</title>
        <authorList>
            <person name="Tran T.H."/>
            <person name="Roberts A.Q."/>
            <person name="Escapa I.F."/>
            <person name="Gao W."/>
            <person name="Conlan S."/>
            <person name="Kong H."/>
            <person name="Segre J.A."/>
            <person name="Kelly M.S."/>
            <person name="Lemon K.P."/>
        </authorList>
    </citation>
    <scope>NUCLEOTIDE SEQUENCE</scope>
    <source>
        <strain evidence="6">KPL2654</strain>
        <strain evidence="5 8">KPL2811</strain>
    </source>
</reference>
<dbReference type="EMBL" id="JASNVP010000004">
    <property type="protein sequence ID" value="MDK4325832.1"/>
    <property type="molecule type" value="Genomic_DNA"/>
</dbReference>
<keyword evidence="2" id="KW-0238">DNA-binding</keyword>
<evidence type="ECO:0000256" key="3">
    <source>
        <dbReference type="ARBA" id="ARBA00023163"/>
    </source>
</evidence>
<dbReference type="Pfam" id="PF07702">
    <property type="entry name" value="UTRA"/>
    <property type="match status" value="1"/>
</dbReference>
<evidence type="ECO:0000313" key="6">
    <source>
        <dbReference type="EMBL" id="MDK4325832.1"/>
    </source>
</evidence>
<dbReference type="InterPro" id="IPR000524">
    <property type="entry name" value="Tscrpt_reg_HTH_GntR"/>
</dbReference>
<dbReference type="SMART" id="SM00345">
    <property type="entry name" value="HTH_GNTR"/>
    <property type="match status" value="1"/>
</dbReference>
<dbReference type="EMBL" id="JASNVK010000002">
    <property type="protein sequence ID" value="MDK4300028.1"/>
    <property type="molecule type" value="Genomic_DNA"/>
</dbReference>
<dbReference type="Gene3D" id="1.10.10.10">
    <property type="entry name" value="Winged helix-like DNA-binding domain superfamily/Winged helix DNA-binding domain"/>
    <property type="match status" value="1"/>
</dbReference>
<dbReference type="PANTHER" id="PTHR44846">
    <property type="entry name" value="MANNOSYL-D-GLYCERATE TRANSPORT/METABOLISM SYSTEM REPRESSOR MNGR-RELATED"/>
    <property type="match status" value="1"/>
</dbReference>
<dbReference type="GeneID" id="64187829"/>
<dbReference type="GO" id="GO:0003700">
    <property type="term" value="F:DNA-binding transcription factor activity"/>
    <property type="evidence" value="ECO:0007669"/>
    <property type="project" value="InterPro"/>
</dbReference>
<comment type="caution">
    <text evidence="6">The sequence shown here is derived from an EMBL/GenBank/DDBJ whole genome shotgun (WGS) entry which is preliminary data.</text>
</comment>
<organism evidence="6 7">
    <name type="scientific">Corynebacterium propinquum</name>
    <dbReference type="NCBI Taxonomy" id="43769"/>
    <lineage>
        <taxon>Bacteria</taxon>
        <taxon>Bacillati</taxon>
        <taxon>Actinomycetota</taxon>
        <taxon>Actinomycetes</taxon>
        <taxon>Mycobacteriales</taxon>
        <taxon>Corynebacteriaceae</taxon>
        <taxon>Corynebacterium</taxon>
    </lineage>
</organism>
<accession>A0AAP4BZ03</accession>
<dbReference type="GO" id="GO:0003677">
    <property type="term" value="F:DNA binding"/>
    <property type="evidence" value="ECO:0007669"/>
    <property type="project" value="UniProtKB-KW"/>
</dbReference>
<dbReference type="InterPro" id="IPR036390">
    <property type="entry name" value="WH_DNA-bd_sf"/>
</dbReference>
<dbReference type="SUPFAM" id="SSF46785">
    <property type="entry name" value="Winged helix' DNA-binding domain"/>
    <property type="match status" value="1"/>
</dbReference>
<dbReference type="CDD" id="cd07377">
    <property type="entry name" value="WHTH_GntR"/>
    <property type="match status" value="1"/>
</dbReference>
<name>A0AAP4BZ03_9CORY</name>
<dbReference type="InterPro" id="IPR050679">
    <property type="entry name" value="Bact_HTH_transcr_reg"/>
</dbReference>
<dbReference type="GO" id="GO:0045892">
    <property type="term" value="P:negative regulation of DNA-templated transcription"/>
    <property type="evidence" value="ECO:0007669"/>
    <property type="project" value="TreeGrafter"/>
</dbReference>
<keyword evidence="3" id="KW-0804">Transcription</keyword>
<dbReference type="Gene3D" id="3.40.1410.10">
    <property type="entry name" value="Chorismate lyase-like"/>
    <property type="match status" value="1"/>
</dbReference>
<evidence type="ECO:0000256" key="2">
    <source>
        <dbReference type="ARBA" id="ARBA00023125"/>
    </source>
</evidence>
<gene>
    <name evidence="5" type="ORF">QPX45_01985</name>
    <name evidence="6" type="ORF">QPX54_04780</name>
</gene>
<keyword evidence="8" id="KW-1185">Reference proteome</keyword>
<dbReference type="InterPro" id="IPR028978">
    <property type="entry name" value="Chorismate_lyase_/UTRA_dom_sf"/>
</dbReference>
<dbReference type="Pfam" id="PF00392">
    <property type="entry name" value="GntR"/>
    <property type="match status" value="1"/>
</dbReference>